<sequence>MVAKGDNDFDTIFKLRGHQFLETMRCQFMSMAPRSYIDIQVVSLMCHVLNAKENERFEKLIYCVPPEILQRMFETHHHNWMDKKKKKPYEISTLKNHQEYLDYLDKEKLVSHRFLFAPVLYSEHWWMYVLDVSQREIFVLDSKNIVSPNDERTSLNKFSSNILDQMLKWAGAPSMFKKGSHSLLPRYINIPGQPNEFDCTVFVLKWMELIDPTILAGCCNDNTEYNIEQWTEGNARGIQEEDGDQDNLDQGKFIESKSNKGSTRYASDEAWCCSLKSIHSDINS</sequence>
<protein>
    <recommendedName>
        <fullName evidence="4">Ubiquitin-like protease family profile domain-containing protein</fullName>
    </recommendedName>
</protein>
<dbReference type="SUPFAM" id="SSF54001">
    <property type="entry name" value="Cysteine proteinases"/>
    <property type="match status" value="1"/>
</dbReference>
<comment type="caution">
    <text evidence="5">The sequence shown here is derived from an EMBL/GenBank/DDBJ whole genome shotgun (WGS) entry which is preliminary data.</text>
</comment>
<accession>A0ABU6ZP27</accession>
<dbReference type="EMBL" id="JASCZI010272894">
    <property type="protein sequence ID" value="MED6223763.1"/>
    <property type="molecule type" value="Genomic_DNA"/>
</dbReference>
<dbReference type="Pfam" id="PF02902">
    <property type="entry name" value="Peptidase_C48"/>
    <property type="match status" value="1"/>
</dbReference>
<dbReference type="InterPro" id="IPR003653">
    <property type="entry name" value="Peptidase_C48_C"/>
</dbReference>
<evidence type="ECO:0000256" key="1">
    <source>
        <dbReference type="ARBA" id="ARBA00005234"/>
    </source>
</evidence>
<keyword evidence="2" id="KW-0645">Protease</keyword>
<reference evidence="5 6" key="1">
    <citation type="journal article" date="2023" name="Plants (Basel)">
        <title>Bridging the Gap: Combining Genomics and Transcriptomics Approaches to Understand Stylosanthes scabra, an Orphan Legume from the Brazilian Caatinga.</title>
        <authorList>
            <person name="Ferreira-Neto J.R.C."/>
            <person name="da Silva M.D."/>
            <person name="Binneck E."/>
            <person name="de Melo N.F."/>
            <person name="da Silva R.H."/>
            <person name="de Melo A.L.T.M."/>
            <person name="Pandolfi V."/>
            <person name="Bustamante F.O."/>
            <person name="Brasileiro-Vidal A.C."/>
            <person name="Benko-Iseppon A.M."/>
        </authorList>
    </citation>
    <scope>NUCLEOTIDE SEQUENCE [LARGE SCALE GENOMIC DNA]</scope>
    <source>
        <tissue evidence="5">Leaves</tissue>
    </source>
</reference>
<dbReference type="InterPro" id="IPR038765">
    <property type="entry name" value="Papain-like_cys_pep_sf"/>
</dbReference>
<dbReference type="PROSITE" id="PS50600">
    <property type="entry name" value="ULP_PROTEASE"/>
    <property type="match status" value="1"/>
</dbReference>
<proteinExistence type="inferred from homology"/>
<evidence type="ECO:0000313" key="6">
    <source>
        <dbReference type="Proteomes" id="UP001341840"/>
    </source>
</evidence>
<keyword evidence="3" id="KW-0378">Hydrolase</keyword>
<organism evidence="5 6">
    <name type="scientific">Stylosanthes scabra</name>
    <dbReference type="NCBI Taxonomy" id="79078"/>
    <lineage>
        <taxon>Eukaryota</taxon>
        <taxon>Viridiplantae</taxon>
        <taxon>Streptophyta</taxon>
        <taxon>Embryophyta</taxon>
        <taxon>Tracheophyta</taxon>
        <taxon>Spermatophyta</taxon>
        <taxon>Magnoliopsida</taxon>
        <taxon>eudicotyledons</taxon>
        <taxon>Gunneridae</taxon>
        <taxon>Pentapetalae</taxon>
        <taxon>rosids</taxon>
        <taxon>fabids</taxon>
        <taxon>Fabales</taxon>
        <taxon>Fabaceae</taxon>
        <taxon>Papilionoideae</taxon>
        <taxon>50 kb inversion clade</taxon>
        <taxon>dalbergioids sensu lato</taxon>
        <taxon>Dalbergieae</taxon>
        <taxon>Pterocarpus clade</taxon>
        <taxon>Stylosanthes</taxon>
    </lineage>
</organism>
<dbReference type="Gene3D" id="3.40.395.10">
    <property type="entry name" value="Adenoviral Proteinase, Chain A"/>
    <property type="match status" value="1"/>
</dbReference>
<feature type="domain" description="Ubiquitin-like protease family profile" evidence="4">
    <location>
        <begin position="2"/>
        <end position="210"/>
    </location>
</feature>
<evidence type="ECO:0000256" key="3">
    <source>
        <dbReference type="ARBA" id="ARBA00022801"/>
    </source>
</evidence>
<gene>
    <name evidence="5" type="ORF">PIB30_077237</name>
</gene>
<name>A0ABU6ZP27_9FABA</name>
<evidence type="ECO:0000313" key="5">
    <source>
        <dbReference type="EMBL" id="MED6223763.1"/>
    </source>
</evidence>
<keyword evidence="6" id="KW-1185">Reference proteome</keyword>
<comment type="similarity">
    <text evidence="1">Belongs to the peptidase C48 family.</text>
</comment>
<dbReference type="Proteomes" id="UP001341840">
    <property type="component" value="Unassembled WGS sequence"/>
</dbReference>
<evidence type="ECO:0000259" key="4">
    <source>
        <dbReference type="PROSITE" id="PS50600"/>
    </source>
</evidence>
<evidence type="ECO:0000256" key="2">
    <source>
        <dbReference type="ARBA" id="ARBA00022670"/>
    </source>
</evidence>